<dbReference type="PANTHER" id="PTHR22899">
    <property type="entry name" value="CYCLIN-RELATED F-BOX FAMILY"/>
    <property type="match status" value="1"/>
</dbReference>
<dbReference type="PANTHER" id="PTHR22899:SF0">
    <property type="entry name" value="F-BOX ASSOCIATED DOMAIN-CONTAINING PROTEIN-RELATED"/>
    <property type="match status" value="1"/>
</dbReference>
<dbReference type="Proteomes" id="UP000008068">
    <property type="component" value="Unassembled WGS sequence"/>
</dbReference>
<dbReference type="EMBL" id="GL379824">
    <property type="protein sequence ID" value="EGT49008.1"/>
    <property type="molecule type" value="Genomic_DNA"/>
</dbReference>
<dbReference type="InParanoid" id="G0N0B1"/>
<reference evidence="3" key="1">
    <citation type="submission" date="2011-07" db="EMBL/GenBank/DDBJ databases">
        <authorList>
            <consortium name="Caenorhabditis brenneri Sequencing and Analysis Consortium"/>
            <person name="Wilson R.K."/>
        </authorList>
    </citation>
    <scope>NUCLEOTIDE SEQUENCE [LARGE SCALE GENOMIC DNA]</scope>
    <source>
        <strain evidence="3">PB2801</strain>
    </source>
</reference>
<dbReference type="InterPro" id="IPR053222">
    <property type="entry name" value="Zygotic_Embryogenesis-Asso"/>
</dbReference>
<protein>
    <recommendedName>
        <fullName evidence="1">Sdz-33 F-box domain-containing protein</fullName>
    </recommendedName>
</protein>
<dbReference type="InterPro" id="IPR012885">
    <property type="entry name" value="F-box_Sdz-33"/>
</dbReference>
<name>G0N0B1_CAEBE</name>
<dbReference type="Pfam" id="PF07735">
    <property type="entry name" value="FBA_2"/>
    <property type="match status" value="1"/>
</dbReference>
<gene>
    <name evidence="2" type="ORF">CAEBREN_16136</name>
</gene>
<dbReference type="FunCoup" id="G0N0B1">
    <property type="interactions" value="142"/>
</dbReference>
<keyword evidence="3" id="KW-1185">Reference proteome</keyword>
<dbReference type="AlphaFoldDB" id="G0N0B1"/>
<evidence type="ECO:0000259" key="1">
    <source>
        <dbReference type="Pfam" id="PF07735"/>
    </source>
</evidence>
<evidence type="ECO:0000313" key="2">
    <source>
        <dbReference type="EMBL" id="EGT49008.1"/>
    </source>
</evidence>
<sequence length="269" mass="31616">MYDITDVENGKYVLKKPSETVEFRFRNGLELTQYTLSENYMEVSEWLEHLQFLFGCSKTIDILFDEQSFGFNIDSLKETFQNVGKLVLLHSGCYCFNKLVLQKFLQMEILRVSPSCFQNSRIPHDLLIQNIQSICTKKTNDEQLTHLKLNDWLMMNSRILGIFNLQKCLKELNMFLKLWIKGSNPNLEYITFRYLNWNVEDVNTLMKGIKNQTMPRTFARAHRSVNWIAYGGRDIQRYDGVKATVHCLKTMDGQATVIMLVWHDHCFVP</sequence>
<dbReference type="OMA" id="ECCTIVE"/>
<evidence type="ECO:0000313" key="3">
    <source>
        <dbReference type="Proteomes" id="UP000008068"/>
    </source>
</evidence>
<dbReference type="HOGENOM" id="CLU_028840_1_2_1"/>
<proteinExistence type="predicted"/>
<accession>G0N0B1</accession>
<feature type="domain" description="Sdz-33 F-box" evidence="1">
    <location>
        <begin position="123"/>
        <end position="191"/>
    </location>
</feature>
<organism evidence="3">
    <name type="scientific">Caenorhabditis brenneri</name>
    <name type="common">Nematode worm</name>
    <dbReference type="NCBI Taxonomy" id="135651"/>
    <lineage>
        <taxon>Eukaryota</taxon>
        <taxon>Metazoa</taxon>
        <taxon>Ecdysozoa</taxon>
        <taxon>Nematoda</taxon>
        <taxon>Chromadorea</taxon>
        <taxon>Rhabditida</taxon>
        <taxon>Rhabditina</taxon>
        <taxon>Rhabditomorpha</taxon>
        <taxon>Rhabditoidea</taxon>
        <taxon>Rhabditidae</taxon>
        <taxon>Peloderinae</taxon>
        <taxon>Caenorhabditis</taxon>
    </lineage>
</organism>